<evidence type="ECO:0000256" key="6">
    <source>
        <dbReference type="ARBA" id="ARBA00023014"/>
    </source>
</evidence>
<dbReference type="InterPro" id="IPR058240">
    <property type="entry name" value="rSAM_sf"/>
</dbReference>
<evidence type="ECO:0000256" key="3">
    <source>
        <dbReference type="ARBA" id="ARBA00022723"/>
    </source>
</evidence>
<keyword evidence="1" id="KW-0004">4Fe-4S</keyword>
<dbReference type="InterPro" id="IPR013785">
    <property type="entry name" value="Aldolase_TIM"/>
</dbReference>
<keyword evidence="2" id="KW-0949">S-adenosyl-L-methionine</keyword>
<dbReference type="PANTHER" id="PTHR42836">
    <property type="entry name" value="7-CARBOXY-7-DEAZAGUANINE SYNTHASE"/>
    <property type="match status" value="1"/>
</dbReference>
<evidence type="ECO:0000259" key="8">
    <source>
        <dbReference type="PROSITE" id="PS51918"/>
    </source>
</evidence>
<keyword evidence="6" id="KW-0411">Iron-sulfur</keyword>
<keyword evidence="5" id="KW-0408">Iron</keyword>
<dbReference type="SFLD" id="SFLDS00029">
    <property type="entry name" value="Radical_SAM"/>
    <property type="match status" value="1"/>
</dbReference>
<proteinExistence type="inferred from homology"/>
<dbReference type="PANTHER" id="PTHR42836:SF1">
    <property type="entry name" value="7-CARBOXY-7-DEAZAGUANINE SYNTHASE"/>
    <property type="match status" value="1"/>
</dbReference>
<organism evidence="9">
    <name type="scientific">marine metagenome</name>
    <dbReference type="NCBI Taxonomy" id="408172"/>
    <lineage>
        <taxon>unclassified sequences</taxon>
        <taxon>metagenomes</taxon>
        <taxon>ecological metagenomes</taxon>
    </lineage>
</organism>
<dbReference type="Gene3D" id="3.20.20.70">
    <property type="entry name" value="Aldolase class I"/>
    <property type="match status" value="1"/>
</dbReference>
<dbReference type="GO" id="GO:0016829">
    <property type="term" value="F:lyase activity"/>
    <property type="evidence" value="ECO:0007669"/>
    <property type="project" value="UniProtKB-KW"/>
</dbReference>
<dbReference type="InterPro" id="IPR024924">
    <property type="entry name" value="7-CO-7-deazaguanine_synth-like"/>
</dbReference>
<dbReference type="AlphaFoldDB" id="A0A382LZT6"/>
<evidence type="ECO:0000256" key="2">
    <source>
        <dbReference type="ARBA" id="ARBA00022691"/>
    </source>
</evidence>
<evidence type="ECO:0000256" key="1">
    <source>
        <dbReference type="ARBA" id="ARBA00022485"/>
    </source>
</evidence>
<dbReference type="PROSITE" id="PS51918">
    <property type="entry name" value="RADICAL_SAM"/>
    <property type="match status" value="1"/>
</dbReference>
<dbReference type="GO" id="GO:0051539">
    <property type="term" value="F:4 iron, 4 sulfur cluster binding"/>
    <property type="evidence" value="ECO:0007669"/>
    <property type="project" value="UniProtKB-KW"/>
</dbReference>
<keyword evidence="4" id="KW-0460">Magnesium</keyword>
<dbReference type="HAMAP" id="MF_00917">
    <property type="entry name" value="QueE"/>
    <property type="match status" value="1"/>
</dbReference>
<dbReference type="EMBL" id="UINC01089654">
    <property type="protein sequence ID" value="SVC40927.1"/>
    <property type="molecule type" value="Genomic_DNA"/>
</dbReference>
<evidence type="ECO:0000256" key="7">
    <source>
        <dbReference type="ARBA" id="ARBA00023239"/>
    </source>
</evidence>
<dbReference type="InterPro" id="IPR007197">
    <property type="entry name" value="rSAM"/>
</dbReference>
<reference evidence="9" key="1">
    <citation type="submission" date="2018-05" db="EMBL/GenBank/DDBJ databases">
        <authorList>
            <person name="Lanie J.A."/>
            <person name="Ng W.-L."/>
            <person name="Kazmierczak K.M."/>
            <person name="Andrzejewski T.M."/>
            <person name="Davidsen T.M."/>
            <person name="Wayne K.J."/>
            <person name="Tettelin H."/>
            <person name="Glass J.I."/>
            <person name="Rusch D."/>
            <person name="Podicherti R."/>
            <person name="Tsui H.-C.T."/>
            <person name="Winkler M.E."/>
        </authorList>
    </citation>
    <scope>NUCLEOTIDE SEQUENCE</scope>
</reference>
<evidence type="ECO:0000313" key="9">
    <source>
        <dbReference type="EMBL" id="SVC40927.1"/>
    </source>
</evidence>
<dbReference type="PIRSF" id="PIRSF000370">
    <property type="entry name" value="QueE"/>
    <property type="match status" value="1"/>
</dbReference>
<keyword evidence="7" id="KW-0456">Lyase</keyword>
<evidence type="ECO:0000256" key="4">
    <source>
        <dbReference type="ARBA" id="ARBA00022842"/>
    </source>
</evidence>
<dbReference type="SUPFAM" id="SSF102114">
    <property type="entry name" value="Radical SAM enzymes"/>
    <property type="match status" value="1"/>
</dbReference>
<evidence type="ECO:0000256" key="5">
    <source>
        <dbReference type="ARBA" id="ARBA00023004"/>
    </source>
</evidence>
<accession>A0A382LZT6</accession>
<name>A0A382LZT6_9ZZZZ</name>
<sequence length="261" mass="29894">MNLNHSETFYSLQGEGTFVGKPSVFFRMSGCPLRCVWCDTPYTSWNPEKNQLDRDTAVNDILRQAYDNHCAHIVITGGEPFAQKKALASVCDELKEHQGWWTSLDEYEYAIEPYITIETAGIIFKQVDADLISISPKLSNSTPTEDEKWADKHDRSRINQKVILRFLEEYVCQLKFVVDQPQDVEEIEQLLEDLAYNPLLKPKYANRVKRVEGANVMLMPQGKTADEVQGKSAWLAEVCKDKGYVFSPRLHVDIWGDQRGV</sequence>
<feature type="domain" description="Radical SAM core" evidence="8">
    <location>
        <begin position="18"/>
        <end position="257"/>
    </location>
</feature>
<dbReference type="GO" id="GO:0046872">
    <property type="term" value="F:metal ion binding"/>
    <property type="evidence" value="ECO:0007669"/>
    <property type="project" value="UniProtKB-KW"/>
</dbReference>
<keyword evidence="3" id="KW-0479">Metal-binding</keyword>
<gene>
    <name evidence="9" type="ORF">METZ01_LOCUS293781</name>
</gene>
<dbReference type="CDD" id="cd01335">
    <property type="entry name" value="Radical_SAM"/>
    <property type="match status" value="1"/>
</dbReference>
<dbReference type="Pfam" id="PF13353">
    <property type="entry name" value="Fer4_12"/>
    <property type="match status" value="1"/>
</dbReference>
<protein>
    <recommendedName>
        <fullName evidence="8">Radical SAM core domain-containing protein</fullName>
    </recommendedName>
</protein>